<proteinExistence type="predicted"/>
<evidence type="ECO:0000256" key="1">
    <source>
        <dbReference type="SAM" id="MobiDB-lite"/>
    </source>
</evidence>
<gene>
    <name evidence="2" type="ORF">NQF87_00010</name>
</gene>
<keyword evidence="3" id="KW-1185">Reference proteome</keyword>
<accession>A0ABT3W9A3</accession>
<evidence type="ECO:0008006" key="4">
    <source>
        <dbReference type="Google" id="ProtNLM"/>
    </source>
</evidence>
<comment type="caution">
    <text evidence="2">The sequence shown here is derived from an EMBL/GenBank/DDBJ whole genome shotgun (WGS) entry which is preliminary data.</text>
</comment>
<feature type="compositionally biased region" description="Polar residues" evidence="1">
    <location>
        <begin position="102"/>
        <end position="111"/>
    </location>
</feature>
<name>A0ABT3W9A3_9PROT</name>
<protein>
    <recommendedName>
        <fullName evidence="4">Stc1 domain-containing protein</fullName>
    </recommendedName>
</protein>
<evidence type="ECO:0000313" key="3">
    <source>
        <dbReference type="Proteomes" id="UP001165633"/>
    </source>
</evidence>
<dbReference type="Proteomes" id="UP001165633">
    <property type="component" value="Unassembled WGS sequence"/>
</dbReference>
<evidence type="ECO:0000313" key="2">
    <source>
        <dbReference type="EMBL" id="MCX5615368.1"/>
    </source>
</evidence>
<sequence>MNRTCRKCGAEKSLTEFCKDSRSKGGYRHTCLQCYRAERKKIYAEKAARQIPKISTTSVVNGQKICGQCLQTLPVSRFSRDRSKTCGLQWRCKGCVEKNKAARQTKNNGQSKTRKTREFPPFKGYGMSA</sequence>
<reference evidence="2" key="1">
    <citation type="submission" date="2022-07" db="EMBL/GenBank/DDBJ databases">
        <title>Bombella genomes.</title>
        <authorList>
            <person name="Harer L."/>
            <person name="Styblova S."/>
            <person name="Ehrmann M."/>
        </authorList>
    </citation>
    <scope>NUCLEOTIDE SEQUENCE</scope>
    <source>
        <strain evidence="2">TMW 2.2559</strain>
    </source>
</reference>
<feature type="region of interest" description="Disordered" evidence="1">
    <location>
        <begin position="102"/>
        <end position="129"/>
    </location>
</feature>
<dbReference type="RefSeq" id="WP_266126393.1">
    <property type="nucleotide sequence ID" value="NZ_JANIDV010000001.1"/>
</dbReference>
<dbReference type="EMBL" id="JANIDV010000001">
    <property type="protein sequence ID" value="MCX5615368.1"/>
    <property type="molecule type" value="Genomic_DNA"/>
</dbReference>
<organism evidence="2 3">
    <name type="scientific">Bombella dulcis</name>
    <dbReference type="NCBI Taxonomy" id="2967339"/>
    <lineage>
        <taxon>Bacteria</taxon>
        <taxon>Pseudomonadati</taxon>
        <taxon>Pseudomonadota</taxon>
        <taxon>Alphaproteobacteria</taxon>
        <taxon>Acetobacterales</taxon>
        <taxon>Acetobacteraceae</taxon>
        <taxon>Bombella</taxon>
    </lineage>
</organism>